<evidence type="ECO:0000256" key="7">
    <source>
        <dbReference type="ARBA" id="ARBA00023125"/>
    </source>
</evidence>
<evidence type="ECO:0000256" key="5">
    <source>
        <dbReference type="ARBA" id="ARBA00022490"/>
    </source>
</evidence>
<dbReference type="Proteomes" id="UP000316079">
    <property type="component" value="Unassembled WGS sequence"/>
</dbReference>
<evidence type="ECO:0000313" key="13">
    <source>
        <dbReference type="EMBL" id="TRY62248.1"/>
    </source>
</evidence>
<dbReference type="InterPro" id="IPR038932">
    <property type="entry name" value="PARPBP"/>
</dbReference>
<evidence type="ECO:0000256" key="11">
    <source>
        <dbReference type="ARBA" id="ARBA00032731"/>
    </source>
</evidence>
<keyword evidence="14" id="KW-1185">Reference proteome</keyword>
<dbReference type="AlphaFoldDB" id="A0A553N9Y8"/>
<dbReference type="Gene3D" id="1.10.486.10">
    <property type="entry name" value="PCRA, domain 4"/>
    <property type="match status" value="1"/>
</dbReference>
<dbReference type="GO" id="GO:0003677">
    <property type="term" value="F:DNA binding"/>
    <property type="evidence" value="ECO:0007669"/>
    <property type="project" value="UniProtKB-KW"/>
</dbReference>
<dbReference type="GO" id="GO:2000042">
    <property type="term" value="P:negative regulation of double-strand break repair via homologous recombination"/>
    <property type="evidence" value="ECO:0007669"/>
    <property type="project" value="InterPro"/>
</dbReference>
<dbReference type="PANTHER" id="PTHR32121">
    <property type="entry name" value="PCNA-INTERACTING PARTNER"/>
    <property type="match status" value="1"/>
</dbReference>
<keyword evidence="6" id="KW-0227">DNA damage</keyword>
<organism evidence="13 14">
    <name type="scientific">Danionella cerebrum</name>
    <dbReference type="NCBI Taxonomy" id="2873325"/>
    <lineage>
        <taxon>Eukaryota</taxon>
        <taxon>Metazoa</taxon>
        <taxon>Chordata</taxon>
        <taxon>Craniata</taxon>
        <taxon>Vertebrata</taxon>
        <taxon>Euteleostomi</taxon>
        <taxon>Actinopterygii</taxon>
        <taxon>Neopterygii</taxon>
        <taxon>Teleostei</taxon>
        <taxon>Ostariophysi</taxon>
        <taxon>Cypriniformes</taxon>
        <taxon>Danionidae</taxon>
        <taxon>Danioninae</taxon>
        <taxon>Danionella</taxon>
    </lineage>
</organism>
<evidence type="ECO:0000256" key="8">
    <source>
        <dbReference type="ARBA" id="ARBA00023204"/>
    </source>
</evidence>
<evidence type="ECO:0000313" key="14">
    <source>
        <dbReference type="Proteomes" id="UP000316079"/>
    </source>
</evidence>
<dbReference type="PANTHER" id="PTHR32121:SF0">
    <property type="entry name" value="PCNA-INTERACTING PARTNER"/>
    <property type="match status" value="1"/>
</dbReference>
<evidence type="ECO:0000256" key="9">
    <source>
        <dbReference type="ARBA" id="ARBA00023242"/>
    </source>
</evidence>
<evidence type="ECO:0000256" key="4">
    <source>
        <dbReference type="ARBA" id="ARBA00014320"/>
    </source>
</evidence>
<evidence type="ECO:0000256" key="6">
    <source>
        <dbReference type="ARBA" id="ARBA00022763"/>
    </source>
</evidence>
<proteinExistence type="inferred from homology"/>
<name>A0A553N9Y8_9TELE</name>
<dbReference type="EMBL" id="SRMA01027013">
    <property type="protein sequence ID" value="TRY62249.1"/>
    <property type="molecule type" value="Genomic_DNA"/>
</dbReference>
<dbReference type="GO" id="GO:0006281">
    <property type="term" value="P:DNA repair"/>
    <property type="evidence" value="ECO:0007669"/>
    <property type="project" value="UniProtKB-KW"/>
</dbReference>
<reference evidence="13" key="2">
    <citation type="submission" date="2019-04" db="EMBL/GenBank/DDBJ databases">
        <authorList>
            <person name="Kadobianskyi M."/>
            <person name="Schulze L."/>
            <person name="Schuelke M."/>
            <person name="Judkewitz B."/>
        </authorList>
    </citation>
    <scope>NUCLEOTIDE SEQUENCE</scope>
    <source>
        <strain evidence="13">Bolton</strain>
        <tissue evidence="13">Whole-body</tissue>
    </source>
</reference>
<protein>
    <recommendedName>
        <fullName evidence="4">PCNA-interacting partner</fullName>
    </recommendedName>
    <alternativeName>
        <fullName evidence="10">PARP-1 binding protein</fullName>
    </alternativeName>
    <alternativeName>
        <fullName evidence="11">PARP1-binding protein</fullName>
    </alternativeName>
</protein>
<dbReference type="OrthoDB" id="6427080at2759"/>
<comment type="similarity">
    <text evidence="3">Belongs to the PARI family.</text>
</comment>
<dbReference type="EMBL" id="SRMA01027013">
    <property type="protein sequence ID" value="TRY62248.1"/>
    <property type="molecule type" value="Genomic_DNA"/>
</dbReference>
<evidence type="ECO:0000256" key="12">
    <source>
        <dbReference type="SAM" id="MobiDB-lite"/>
    </source>
</evidence>
<keyword evidence="5" id="KW-0963">Cytoplasm</keyword>
<reference evidence="13 14" key="1">
    <citation type="journal article" date="2019" name="Sci. Data">
        <title>Hybrid genome assembly and annotation of Danionella translucida.</title>
        <authorList>
            <person name="Kadobianskyi M."/>
            <person name="Schulze L."/>
            <person name="Schuelke M."/>
            <person name="Judkewitz B."/>
        </authorList>
    </citation>
    <scope>NUCLEOTIDE SEQUENCE [LARGE SCALE GENOMIC DNA]</scope>
    <source>
        <strain evidence="13 14">Bolton</strain>
    </source>
</reference>
<keyword evidence="8" id="KW-0234">DNA repair</keyword>
<accession>A0A553N9Y8</accession>
<sequence>MEESLRRMIKVFRREGHRVSDSERTTIQGANEMLMILQLVMARVNKQESGDFAVDLSEVLAAWKFFLLDKLKLSHNNVPLPQNYDIVRKEYDCFLKRTNTLDLIDIFSMFKELRVNEDPEEPLTSMHMFQFLTGENQDLETLEAFACPTTPSTKTAVCSLQIKRVVRRVFCSYLGLLVNSKNDLALAFTLDNPNRTLGHIAFTDLRHSASESSSSLFLTVTSFVRAIQLGGKGYAPSESHPLRKHIKGLSDFLNFVDHCQDILGENPNPRDAGSKLVSCIRAALVKGRSAGDPVYIAAENESNALKQRICGIHALQSQSVVGTGVSPARPRAHAINHSTAYRGRETVKVLMALLDEEALVPPCGNKAEVLSEDHSILNGSTGTCLLALYKSPEAPTGSSPKSLRNRILGQQEQIKSKVVRPTIRSQFACTYKDDELPLNRVLEFTSSSQLPTCVHPAPKKLISSHREKEIESVGLDGRLKEATNSNQAALGQRSGNVWNRPGGKVTQREEHPRTTGTSKRKLANRECAEGGEGSQPPQKRPPAKAAAGGLGKRSNKAVGKKLIAGQGKLTGFFRL</sequence>
<keyword evidence="7" id="KW-0238">DNA-binding</keyword>
<evidence type="ECO:0000256" key="1">
    <source>
        <dbReference type="ARBA" id="ARBA00004123"/>
    </source>
</evidence>
<evidence type="ECO:0000256" key="2">
    <source>
        <dbReference type="ARBA" id="ARBA00004496"/>
    </source>
</evidence>
<comment type="subcellular location">
    <subcellularLocation>
        <location evidence="2">Cytoplasm</location>
    </subcellularLocation>
    <subcellularLocation>
        <location evidence="1">Nucleus</location>
    </subcellularLocation>
</comment>
<comment type="caution">
    <text evidence="13">The sequence shown here is derived from an EMBL/GenBank/DDBJ whole genome shotgun (WGS) entry which is preliminary data.</text>
</comment>
<feature type="compositionally biased region" description="Polar residues" evidence="12">
    <location>
        <begin position="482"/>
        <end position="497"/>
    </location>
</feature>
<dbReference type="GO" id="GO:0005737">
    <property type="term" value="C:cytoplasm"/>
    <property type="evidence" value="ECO:0007669"/>
    <property type="project" value="UniProtKB-SubCell"/>
</dbReference>
<dbReference type="EMBL" id="SRMA01027013">
    <property type="protein sequence ID" value="TRY62246.1"/>
    <property type="molecule type" value="Genomic_DNA"/>
</dbReference>
<feature type="region of interest" description="Disordered" evidence="12">
    <location>
        <begin position="473"/>
        <end position="558"/>
    </location>
</feature>
<keyword evidence="9" id="KW-0539">Nucleus</keyword>
<evidence type="ECO:0000256" key="10">
    <source>
        <dbReference type="ARBA" id="ARBA00031632"/>
    </source>
</evidence>
<dbReference type="STRING" id="623744.A0A553N9Y8"/>
<dbReference type="EMBL" id="SRMA01027013">
    <property type="protein sequence ID" value="TRY62247.1"/>
    <property type="molecule type" value="Genomic_DNA"/>
</dbReference>
<evidence type="ECO:0000256" key="3">
    <source>
        <dbReference type="ARBA" id="ARBA00009135"/>
    </source>
</evidence>
<gene>
    <name evidence="13" type="ORF">DNTS_020211</name>
</gene>
<dbReference type="GO" id="GO:0000785">
    <property type="term" value="C:chromatin"/>
    <property type="evidence" value="ECO:0007669"/>
    <property type="project" value="TreeGrafter"/>
</dbReference>
<dbReference type="GO" id="GO:0005634">
    <property type="term" value="C:nucleus"/>
    <property type="evidence" value="ECO:0007669"/>
    <property type="project" value="UniProtKB-SubCell"/>
</dbReference>